<evidence type="ECO:0000313" key="2">
    <source>
        <dbReference type="Proteomes" id="UP000002071"/>
    </source>
</evidence>
<accession>C7NPD4</accession>
<gene>
    <name evidence="1" type="ordered locus">Huta_1546</name>
</gene>
<keyword evidence="2" id="KW-1185">Reference proteome</keyword>
<sequence>MDVPTFRELATAAYCPRKYYYRQRESTDLKVPAEVETKRELAFEYPRLLDGGLSGAPIAVTPTQFRSRLSRVKASLDAWDSLVEDPDRDVLLEGRDCRGIAHKVLADPVAPSLVFTGAPPENGVWEPQSVRLVAAALALAYERERQVAVAFAEYPTHGIVRRVPLSAHRRATYRAALRTVESIDGPPPRADNRTKCEPCEYREKCGVKTRSLRSLL</sequence>
<name>C7NPD4_HALUD</name>
<dbReference type="OrthoDB" id="26676at2157"/>
<dbReference type="KEGG" id="hut:Huta_1546"/>
<dbReference type="AlphaFoldDB" id="C7NPD4"/>
<dbReference type="RefSeq" id="WP_015789295.1">
    <property type="nucleotide sequence ID" value="NC_013158.1"/>
</dbReference>
<dbReference type="Proteomes" id="UP000002071">
    <property type="component" value="Chromosome"/>
</dbReference>
<dbReference type="GeneID" id="8383825"/>
<dbReference type="eggNOG" id="arCOG00800">
    <property type="taxonomic scope" value="Archaea"/>
</dbReference>
<dbReference type="Gene3D" id="3.90.320.10">
    <property type="match status" value="1"/>
</dbReference>
<dbReference type="InterPro" id="IPR011604">
    <property type="entry name" value="PDDEXK-like_dom_sf"/>
</dbReference>
<evidence type="ECO:0000313" key="1">
    <source>
        <dbReference type="EMBL" id="ACV11721.1"/>
    </source>
</evidence>
<reference evidence="1 2" key="1">
    <citation type="journal article" date="2009" name="Stand. Genomic Sci.">
        <title>Complete genome sequence of Halorhabdus utahensis type strain (AX-2).</title>
        <authorList>
            <person name="Anderson I."/>
            <person name="Tindall B.J."/>
            <person name="Pomrenke H."/>
            <person name="Goker M."/>
            <person name="Lapidus A."/>
            <person name="Nolan M."/>
            <person name="Copeland A."/>
            <person name="Glavina Del Rio T."/>
            <person name="Chen F."/>
            <person name="Tice H."/>
            <person name="Cheng J.F."/>
            <person name="Lucas S."/>
            <person name="Chertkov O."/>
            <person name="Bruce D."/>
            <person name="Brettin T."/>
            <person name="Detter J.C."/>
            <person name="Han C."/>
            <person name="Goodwin L."/>
            <person name="Land M."/>
            <person name="Hauser L."/>
            <person name="Chang Y.J."/>
            <person name="Jeffries C.D."/>
            <person name="Pitluck S."/>
            <person name="Pati A."/>
            <person name="Mavromatis K."/>
            <person name="Ivanova N."/>
            <person name="Ovchinnikova G."/>
            <person name="Chen A."/>
            <person name="Palaniappan K."/>
            <person name="Chain P."/>
            <person name="Rohde M."/>
            <person name="Bristow J."/>
            <person name="Eisen J.A."/>
            <person name="Markowitz V."/>
            <person name="Hugenholtz P."/>
            <person name="Kyrpides N.C."/>
            <person name="Klenk H.P."/>
        </authorList>
    </citation>
    <scope>NUCLEOTIDE SEQUENCE [LARGE SCALE GENOMIC DNA]</scope>
    <source>
        <strain evidence="2">DSM 12940 / JCM 11049 / AX-2</strain>
    </source>
</reference>
<protein>
    <recommendedName>
        <fullName evidence="3">DUF83 domain-containing protein</fullName>
    </recommendedName>
</protein>
<dbReference type="EMBL" id="CP001687">
    <property type="protein sequence ID" value="ACV11721.1"/>
    <property type="molecule type" value="Genomic_DNA"/>
</dbReference>
<dbReference type="HOGENOM" id="CLU_088481_0_0_2"/>
<evidence type="ECO:0008006" key="3">
    <source>
        <dbReference type="Google" id="ProtNLM"/>
    </source>
</evidence>
<proteinExistence type="predicted"/>
<organism evidence="1 2">
    <name type="scientific">Halorhabdus utahensis (strain DSM 12940 / JCM 11049 / AX-2)</name>
    <dbReference type="NCBI Taxonomy" id="519442"/>
    <lineage>
        <taxon>Archaea</taxon>
        <taxon>Methanobacteriati</taxon>
        <taxon>Methanobacteriota</taxon>
        <taxon>Stenosarchaea group</taxon>
        <taxon>Halobacteria</taxon>
        <taxon>Halobacteriales</taxon>
        <taxon>Haloarculaceae</taxon>
        <taxon>Halorhabdus</taxon>
    </lineage>
</organism>
<dbReference type="STRING" id="519442.Huta_1546"/>